<feature type="transmembrane region" description="Helical" evidence="1">
    <location>
        <begin position="84"/>
        <end position="106"/>
    </location>
</feature>
<evidence type="ECO:0000313" key="5">
    <source>
        <dbReference type="Proteomes" id="UP000422764"/>
    </source>
</evidence>
<name>A0A6I6ESW9_9CLOT</name>
<reference evidence="4 5" key="1">
    <citation type="submission" date="2019-12" db="EMBL/GenBank/DDBJ databases">
        <title>Genome sequenceing of Clostridium bovifaecis.</title>
        <authorList>
            <person name="Yao Y."/>
        </authorList>
    </citation>
    <scope>NUCLEOTIDE SEQUENCE [LARGE SCALE GENOMIC DNA]</scope>
    <source>
        <strain evidence="4 5">BXX</strain>
    </source>
</reference>
<organism evidence="4 5">
    <name type="scientific">Clostridium bovifaecis</name>
    <dbReference type="NCBI Taxonomy" id="2184719"/>
    <lineage>
        <taxon>Bacteria</taxon>
        <taxon>Bacillati</taxon>
        <taxon>Bacillota</taxon>
        <taxon>Clostridia</taxon>
        <taxon>Eubacteriales</taxon>
        <taxon>Clostridiaceae</taxon>
        <taxon>Clostridium</taxon>
    </lineage>
</organism>
<dbReference type="Pfam" id="PF23543">
    <property type="entry name" value="DUF6688_C"/>
    <property type="match status" value="1"/>
</dbReference>
<evidence type="ECO:0000259" key="3">
    <source>
        <dbReference type="Pfam" id="PF23543"/>
    </source>
</evidence>
<keyword evidence="1" id="KW-0472">Membrane</keyword>
<dbReference type="Proteomes" id="UP000422764">
    <property type="component" value="Chromosome"/>
</dbReference>
<accession>A0A6I6ESW9</accession>
<dbReference type="InterPro" id="IPR046510">
    <property type="entry name" value="DUF6688_N"/>
</dbReference>
<evidence type="ECO:0000313" key="4">
    <source>
        <dbReference type="EMBL" id="QGU96842.1"/>
    </source>
</evidence>
<proteinExistence type="predicted"/>
<feature type="transmembrane region" description="Helical" evidence="1">
    <location>
        <begin position="12"/>
        <end position="30"/>
    </location>
</feature>
<keyword evidence="5" id="KW-1185">Reference proteome</keyword>
<dbReference type="AlphaFoldDB" id="A0A6I6ESW9"/>
<feature type="domain" description="DUF6688" evidence="2">
    <location>
        <begin position="3"/>
        <end position="218"/>
    </location>
</feature>
<evidence type="ECO:0000256" key="1">
    <source>
        <dbReference type="SAM" id="Phobius"/>
    </source>
</evidence>
<dbReference type="InterPro" id="IPR056491">
    <property type="entry name" value="DUF6688_C"/>
</dbReference>
<feature type="transmembrane region" description="Helical" evidence="1">
    <location>
        <begin position="168"/>
        <end position="190"/>
    </location>
</feature>
<feature type="transmembrane region" description="Helical" evidence="1">
    <location>
        <begin position="300"/>
        <end position="319"/>
    </location>
</feature>
<evidence type="ECO:0000259" key="2">
    <source>
        <dbReference type="Pfam" id="PF20394"/>
    </source>
</evidence>
<gene>
    <name evidence="4" type="ORF">GOM49_11300</name>
</gene>
<keyword evidence="1" id="KW-0812">Transmembrane</keyword>
<feature type="domain" description="DUF6688" evidence="3">
    <location>
        <begin position="221"/>
        <end position="332"/>
    </location>
</feature>
<feature type="transmembrane region" description="Helical" evidence="1">
    <location>
        <begin position="112"/>
        <end position="132"/>
    </location>
</feature>
<dbReference type="Pfam" id="PF20394">
    <property type="entry name" value="DUF6688"/>
    <property type="match status" value="1"/>
</dbReference>
<sequence length="333" mass="38242">MKQKFINITDFLTIVCGIVFTVILIFIINFKDYTEVIKIHVDTLVLHSPIASWHAPTIAALFMVGIIGYIVLRLKKTALPPLQLVIMFSFMIIGTFISSLCLIQLSNNVFNLLVFYLSLFPLNFIICSITLMKSILKDYVLDISAAQSQYKNKLLYFSYSLLIKSKSWVGIAIALTLPVLIILMLILILFGQQPDAIIKAFTETSDWVLSKKISPPPVEVDAHYLCTVSLRGHEKLVKPLRYGVRRNTKIVVNRQLLVANAFEQLIEEKVPRTHKLIRYIYDKYGYPLSRHINTTWSADIIYILMKPLEWIFLVVLYALDNKPETRIAKQYLP</sequence>
<feature type="transmembrane region" description="Helical" evidence="1">
    <location>
        <begin position="50"/>
        <end position="72"/>
    </location>
</feature>
<keyword evidence="1" id="KW-1133">Transmembrane helix</keyword>
<dbReference type="EMBL" id="CP046522">
    <property type="protein sequence ID" value="QGU96842.1"/>
    <property type="molecule type" value="Genomic_DNA"/>
</dbReference>
<protein>
    <submittedName>
        <fullName evidence="4">Uncharacterized protein</fullName>
    </submittedName>
</protein>